<dbReference type="Pfam" id="PF02195">
    <property type="entry name" value="ParB_N"/>
    <property type="match status" value="1"/>
</dbReference>
<feature type="domain" description="ParB-like N-terminal" evidence="3">
    <location>
        <begin position="67"/>
        <end position="160"/>
    </location>
</feature>
<proteinExistence type="inferred from homology"/>
<dbReference type="Gene3D" id="3.90.1530.10">
    <property type="entry name" value="Conserved hypothetical protein from pyrococcus furiosus pfu- 392566-001, ParB domain"/>
    <property type="match status" value="1"/>
</dbReference>
<sequence>MSVGKKLGEITGDGLDDALALASRERNSARQVNKSAPGQLMQFRDELQAYEEKIRSLEAELAAKQEDKLPLELIDRNPEQPRIEFDQEELVQLARDIEVAGDLIHPILVRPSPEVPGRYQLIAGERRVEAYKLRGETHIPGRIREVSDADMALLGLLENIGRVNLSDYEISKHLTRIESKFRFKTALISEMRMKRSNYYRLKSFDELPDFVLSDLDSQPSLLGAAAAQEIKSLLDNHGDKAQDSLGKLWPEFVSGAINQSQLTAQLKAAMTSATTETTPPDTRDIHKLFFKGTQAGSITKDQNHFIIKIKASSLTPEIEHELRSLTTKLYTPS</sequence>
<dbReference type="NCBIfam" id="TIGR00180">
    <property type="entry name" value="parB_part"/>
    <property type="match status" value="1"/>
</dbReference>
<dbReference type="OrthoDB" id="9796891at2"/>
<dbReference type="AlphaFoldDB" id="A0A2R5FAC4"/>
<dbReference type="SUPFAM" id="SSF110849">
    <property type="entry name" value="ParB/Sulfiredoxin"/>
    <property type="match status" value="1"/>
</dbReference>
<organism evidence="4 5">
    <name type="scientific">Novimethylophilus kurashikiensis</name>
    <dbReference type="NCBI Taxonomy" id="1825523"/>
    <lineage>
        <taxon>Bacteria</taxon>
        <taxon>Pseudomonadati</taxon>
        <taxon>Pseudomonadota</taxon>
        <taxon>Betaproteobacteria</taxon>
        <taxon>Nitrosomonadales</taxon>
        <taxon>Methylophilaceae</taxon>
        <taxon>Novimethylophilus</taxon>
    </lineage>
</organism>
<evidence type="ECO:0000256" key="2">
    <source>
        <dbReference type="SAM" id="Coils"/>
    </source>
</evidence>
<keyword evidence="2" id="KW-0175">Coiled coil</keyword>
<dbReference type="InterPro" id="IPR050336">
    <property type="entry name" value="Chromosome_partition/occlusion"/>
</dbReference>
<name>A0A2R5FAC4_9PROT</name>
<dbReference type="SMART" id="SM00470">
    <property type="entry name" value="ParB"/>
    <property type="match status" value="1"/>
</dbReference>
<dbReference type="GO" id="GO:0007059">
    <property type="term" value="P:chromosome segregation"/>
    <property type="evidence" value="ECO:0007669"/>
    <property type="project" value="TreeGrafter"/>
</dbReference>
<gene>
    <name evidence="4" type="primary">parB</name>
    <name evidence="4" type="ORF">NMK_2097</name>
</gene>
<comment type="similarity">
    <text evidence="1">Belongs to the ParB family.</text>
</comment>
<dbReference type="RefSeq" id="WP_109015690.1">
    <property type="nucleotide sequence ID" value="NZ_BDOQ01000008.1"/>
</dbReference>
<keyword evidence="5" id="KW-1185">Reference proteome</keyword>
<dbReference type="GO" id="GO:0003677">
    <property type="term" value="F:DNA binding"/>
    <property type="evidence" value="ECO:0007669"/>
    <property type="project" value="InterPro"/>
</dbReference>
<dbReference type="InterPro" id="IPR003115">
    <property type="entry name" value="ParB_N"/>
</dbReference>
<dbReference type="InterPro" id="IPR036086">
    <property type="entry name" value="ParB/Sulfiredoxin_sf"/>
</dbReference>
<comment type="caution">
    <text evidence="4">The sequence shown here is derived from an EMBL/GenBank/DDBJ whole genome shotgun (WGS) entry which is preliminary data.</text>
</comment>
<dbReference type="GO" id="GO:0005694">
    <property type="term" value="C:chromosome"/>
    <property type="evidence" value="ECO:0007669"/>
    <property type="project" value="TreeGrafter"/>
</dbReference>
<feature type="coiled-coil region" evidence="2">
    <location>
        <begin position="40"/>
        <end position="67"/>
    </location>
</feature>
<reference evidence="4 5" key="1">
    <citation type="journal article" date="2018" name="Environ. Microbiol.">
        <title>Isolation and genomic characterization of Novimethylophilus kurashikiensis gen. nov. sp. nov., a new lanthanide-dependent methylotrophic species of Methylophilaceae.</title>
        <authorList>
            <person name="Lv H."/>
            <person name="Sahin N."/>
            <person name="Tani A."/>
        </authorList>
    </citation>
    <scope>NUCLEOTIDE SEQUENCE [LARGE SCALE GENOMIC DNA]</scope>
    <source>
        <strain evidence="4 5">La2-4</strain>
    </source>
</reference>
<dbReference type="PANTHER" id="PTHR33375:SF1">
    <property type="entry name" value="CHROMOSOME-PARTITIONING PROTEIN PARB-RELATED"/>
    <property type="match status" value="1"/>
</dbReference>
<protein>
    <submittedName>
        <fullName evidence="4">Chromosome partitioning protein, ParB family</fullName>
    </submittedName>
</protein>
<dbReference type="PANTHER" id="PTHR33375">
    <property type="entry name" value="CHROMOSOME-PARTITIONING PROTEIN PARB-RELATED"/>
    <property type="match status" value="1"/>
</dbReference>
<dbReference type="InterPro" id="IPR004437">
    <property type="entry name" value="ParB/RepB/Spo0J"/>
</dbReference>
<accession>A0A2R5FAC4</accession>
<evidence type="ECO:0000313" key="5">
    <source>
        <dbReference type="Proteomes" id="UP000245081"/>
    </source>
</evidence>
<evidence type="ECO:0000313" key="4">
    <source>
        <dbReference type="EMBL" id="GBG14498.1"/>
    </source>
</evidence>
<dbReference type="EMBL" id="BDOQ01000008">
    <property type="protein sequence ID" value="GBG14498.1"/>
    <property type="molecule type" value="Genomic_DNA"/>
</dbReference>
<evidence type="ECO:0000259" key="3">
    <source>
        <dbReference type="SMART" id="SM00470"/>
    </source>
</evidence>
<dbReference type="Proteomes" id="UP000245081">
    <property type="component" value="Unassembled WGS sequence"/>
</dbReference>
<evidence type="ECO:0000256" key="1">
    <source>
        <dbReference type="ARBA" id="ARBA00006295"/>
    </source>
</evidence>